<dbReference type="GO" id="GO:0003984">
    <property type="term" value="F:acetolactate synthase activity"/>
    <property type="evidence" value="ECO:0007669"/>
    <property type="project" value="TreeGrafter"/>
</dbReference>
<dbReference type="InterPro" id="IPR029061">
    <property type="entry name" value="THDP-binding"/>
</dbReference>
<dbReference type="GO" id="GO:0000287">
    <property type="term" value="F:magnesium ion binding"/>
    <property type="evidence" value="ECO:0007669"/>
    <property type="project" value="InterPro"/>
</dbReference>
<sequence length="507" mass="54975">MSLERPEFVSDLVIYLLNELGVEYAPLNPGATIRGLHESVVNYGNNTNPELITCCHEELAVAMAEGFYLATGRPQVTLAHNIVGLQHASKAIYEAFLNNIPMIILGGTGPLDASHRRPWIDWIHTAQVQGQIVRDYVKWDDQPLGAQSVAESVLRAYQIAMTEPRGPVYLCFDVELQEARLPDDFVLPDISRYQVPASPQGNPEAVEEAAKALMAADNPVIVVEGLGRTPGGSETLQTLVDLVGVPVIEIGSAYNLPNSHPLNVTGANAEVLRDTDLVLAAGVSNLEAVLTRSVASASATAPVTPRGRSGYNRVFENSIPSGTKIIQIGLNDYGIKSWPSNYGRILATDTAILGDEIQVLKQITKVCQDSMGAGSRKRATDRIPKIIKIHSDLYDGLHKEVKERLWNQTPTSTARLASEIWEVIKDEDWVLVHGSLSGWERRLWDVSDESRWVAGGGGTGTGMGVAMGAALAFRGTDKVCVSIQNDGDLLYTAGSLYTLAHHDIPML</sequence>
<evidence type="ECO:0000256" key="2">
    <source>
        <dbReference type="ARBA" id="ARBA00023052"/>
    </source>
</evidence>
<dbReference type="InterPro" id="IPR029035">
    <property type="entry name" value="DHS-like_NAD/FAD-binding_dom"/>
</dbReference>
<feature type="non-terminal residue" evidence="7">
    <location>
        <position position="507"/>
    </location>
</feature>
<name>A0A381ZJT5_9ZZZZ</name>
<evidence type="ECO:0000259" key="5">
    <source>
        <dbReference type="Pfam" id="PF02775"/>
    </source>
</evidence>
<dbReference type="GO" id="GO:0005948">
    <property type="term" value="C:acetolactate synthase complex"/>
    <property type="evidence" value="ECO:0007669"/>
    <property type="project" value="TreeGrafter"/>
</dbReference>
<dbReference type="InterPro" id="IPR011766">
    <property type="entry name" value="TPP_enzyme_TPP-bd"/>
</dbReference>
<dbReference type="Gene3D" id="3.40.50.970">
    <property type="match status" value="2"/>
</dbReference>
<dbReference type="GO" id="GO:0009097">
    <property type="term" value="P:isoleucine biosynthetic process"/>
    <property type="evidence" value="ECO:0007669"/>
    <property type="project" value="TreeGrafter"/>
</dbReference>
<dbReference type="GO" id="GO:0009099">
    <property type="term" value="P:L-valine biosynthetic process"/>
    <property type="evidence" value="ECO:0007669"/>
    <property type="project" value="TreeGrafter"/>
</dbReference>
<evidence type="ECO:0000313" key="7">
    <source>
        <dbReference type="EMBL" id="SVA89536.1"/>
    </source>
</evidence>
<proteinExistence type="inferred from homology"/>
<evidence type="ECO:0000256" key="3">
    <source>
        <dbReference type="RuleBase" id="RU362132"/>
    </source>
</evidence>
<dbReference type="PANTHER" id="PTHR18968:SF13">
    <property type="entry name" value="ACETOLACTATE SYNTHASE CATALYTIC SUBUNIT, MITOCHONDRIAL"/>
    <property type="match status" value="1"/>
</dbReference>
<reference evidence="7" key="1">
    <citation type="submission" date="2018-05" db="EMBL/GenBank/DDBJ databases">
        <authorList>
            <person name="Lanie J.A."/>
            <person name="Ng W.-L."/>
            <person name="Kazmierczak K.M."/>
            <person name="Andrzejewski T.M."/>
            <person name="Davidsen T.M."/>
            <person name="Wayne K.J."/>
            <person name="Tettelin H."/>
            <person name="Glass J.I."/>
            <person name="Rusch D."/>
            <person name="Podicherti R."/>
            <person name="Tsui H.-C.T."/>
            <person name="Winkler M.E."/>
        </authorList>
    </citation>
    <scope>NUCLEOTIDE SEQUENCE</scope>
</reference>
<dbReference type="CDD" id="cd07035">
    <property type="entry name" value="TPP_PYR_POX_like"/>
    <property type="match status" value="1"/>
</dbReference>
<feature type="domain" description="Thiamine pyrophosphate enzyme N-terminal TPP-binding" evidence="6">
    <location>
        <begin position="9"/>
        <end position="115"/>
    </location>
</feature>
<feature type="domain" description="Thiamine pyrophosphate enzyme TPP-binding" evidence="5">
    <location>
        <begin position="434"/>
        <end position="506"/>
    </location>
</feature>
<dbReference type="InterPro" id="IPR012001">
    <property type="entry name" value="Thiamin_PyroP_enz_TPP-bd_dom"/>
</dbReference>
<dbReference type="AlphaFoldDB" id="A0A381ZJT5"/>
<dbReference type="PANTHER" id="PTHR18968">
    <property type="entry name" value="THIAMINE PYROPHOSPHATE ENZYMES"/>
    <property type="match status" value="1"/>
</dbReference>
<dbReference type="Gene3D" id="3.40.50.1220">
    <property type="entry name" value="TPP-binding domain"/>
    <property type="match status" value="1"/>
</dbReference>
<gene>
    <name evidence="7" type="ORF">METZ01_LOCUS142390</name>
</gene>
<dbReference type="InterPro" id="IPR012000">
    <property type="entry name" value="Thiamin_PyroP_enz_cen_dom"/>
</dbReference>
<accession>A0A381ZJT5</accession>
<dbReference type="InterPro" id="IPR045229">
    <property type="entry name" value="TPP_enz"/>
</dbReference>
<dbReference type="Pfam" id="PF00205">
    <property type="entry name" value="TPP_enzyme_M"/>
    <property type="match status" value="1"/>
</dbReference>
<dbReference type="SUPFAM" id="SSF52467">
    <property type="entry name" value="DHS-like NAD/FAD-binding domain"/>
    <property type="match status" value="1"/>
</dbReference>
<dbReference type="Pfam" id="PF02775">
    <property type="entry name" value="TPP_enzyme_C"/>
    <property type="match status" value="1"/>
</dbReference>
<dbReference type="EMBL" id="UINC01021616">
    <property type="protein sequence ID" value="SVA89536.1"/>
    <property type="molecule type" value="Genomic_DNA"/>
</dbReference>
<organism evidence="7">
    <name type="scientific">marine metagenome</name>
    <dbReference type="NCBI Taxonomy" id="408172"/>
    <lineage>
        <taxon>unclassified sequences</taxon>
        <taxon>metagenomes</taxon>
        <taxon>ecological metagenomes</taxon>
    </lineage>
</organism>
<dbReference type="Pfam" id="PF02776">
    <property type="entry name" value="TPP_enzyme_N"/>
    <property type="match status" value="1"/>
</dbReference>
<evidence type="ECO:0008006" key="8">
    <source>
        <dbReference type="Google" id="ProtNLM"/>
    </source>
</evidence>
<dbReference type="GO" id="GO:0050660">
    <property type="term" value="F:flavin adenine dinucleotide binding"/>
    <property type="evidence" value="ECO:0007669"/>
    <property type="project" value="TreeGrafter"/>
</dbReference>
<keyword evidence="2 3" id="KW-0786">Thiamine pyrophosphate</keyword>
<evidence type="ECO:0000256" key="1">
    <source>
        <dbReference type="ARBA" id="ARBA00007812"/>
    </source>
</evidence>
<comment type="similarity">
    <text evidence="1 3">Belongs to the TPP enzyme family.</text>
</comment>
<dbReference type="GO" id="GO:0030976">
    <property type="term" value="F:thiamine pyrophosphate binding"/>
    <property type="evidence" value="ECO:0007669"/>
    <property type="project" value="InterPro"/>
</dbReference>
<feature type="domain" description="Thiamine pyrophosphate enzyme central" evidence="4">
    <location>
        <begin position="206"/>
        <end position="284"/>
    </location>
</feature>
<evidence type="ECO:0000259" key="4">
    <source>
        <dbReference type="Pfam" id="PF00205"/>
    </source>
</evidence>
<dbReference type="SUPFAM" id="SSF52518">
    <property type="entry name" value="Thiamin diphosphate-binding fold (THDP-binding)"/>
    <property type="match status" value="2"/>
</dbReference>
<evidence type="ECO:0000259" key="6">
    <source>
        <dbReference type="Pfam" id="PF02776"/>
    </source>
</evidence>
<protein>
    <recommendedName>
        <fullName evidence="8">Thiamine pyrophosphate-binding protein</fullName>
    </recommendedName>
</protein>